<evidence type="ECO:0000313" key="4">
    <source>
        <dbReference type="Proteomes" id="UP000053923"/>
    </source>
</evidence>
<gene>
    <name evidence="3" type="ORF">ADL12_24695</name>
</gene>
<evidence type="ECO:0000259" key="2">
    <source>
        <dbReference type="Pfam" id="PF00144"/>
    </source>
</evidence>
<proteinExistence type="predicted"/>
<dbReference type="InterPro" id="IPR050789">
    <property type="entry name" value="Diverse_Enzym_Activities"/>
</dbReference>
<feature type="domain" description="Beta-lactamase-related" evidence="2">
    <location>
        <begin position="12"/>
        <end position="336"/>
    </location>
</feature>
<dbReference type="InterPro" id="IPR001466">
    <property type="entry name" value="Beta-lactam-related"/>
</dbReference>
<dbReference type="Gene3D" id="3.40.710.10">
    <property type="entry name" value="DD-peptidase/beta-lactamase superfamily"/>
    <property type="match status" value="1"/>
</dbReference>
<evidence type="ECO:0000313" key="3">
    <source>
        <dbReference type="EMBL" id="KUL31878.1"/>
    </source>
</evidence>
<comment type="caution">
    <text evidence="3">The sequence shown here is derived from an EMBL/GenBank/DDBJ whole genome shotgun (WGS) entry which is preliminary data.</text>
</comment>
<dbReference type="Pfam" id="PF00144">
    <property type="entry name" value="Beta-lactamase"/>
    <property type="match status" value="1"/>
</dbReference>
<dbReference type="RefSeq" id="WP_062705244.1">
    <property type="nucleotide sequence ID" value="NZ_LLZG01000243.1"/>
</dbReference>
<protein>
    <submittedName>
        <fullName evidence="3">Serine hydrolase</fullName>
    </submittedName>
</protein>
<dbReference type="EMBL" id="LLZG01000243">
    <property type="protein sequence ID" value="KUL31878.1"/>
    <property type="molecule type" value="Genomic_DNA"/>
</dbReference>
<dbReference type="OrthoDB" id="9809635at2"/>
<dbReference type="PANTHER" id="PTHR43283">
    <property type="entry name" value="BETA-LACTAMASE-RELATED"/>
    <property type="match status" value="1"/>
</dbReference>
<accession>A0A101JSG8</accession>
<dbReference type="InterPro" id="IPR012338">
    <property type="entry name" value="Beta-lactam/transpept-like"/>
</dbReference>
<keyword evidence="4" id="KW-1185">Reference proteome</keyword>
<sequence length="350" mass="38131">MALDLDTARIHQLLHDGVRDEVYPGAVWAVGDSLGTAASGTVGVLDPEQPSEPMRHDTVFDVASLTKILAVWSTIGCLVEDGKLQLDTLLGDYWSEVSGHPLAQVTARHLLTHTAGVPLRANLKNLYGTDPQDVRDGVLREALHRPPGEAVEYTDRAALILGYLAEHLSSQSLDALAANRVWQPLGMTETSFGPLPTDTAVRCAPTELDDGTRTHLRGTAHDFSARLLGGVCGIAGAFSVLDDLATFLRYLLAPTRSSEAPGFGPDWIKESLQIHTGELTPPRGLFWHPAPDTTPESDDIWVHYGFTGTGVWVSPGKDRWAALLTNKLYYSRDREPLTHVRNTFRSLAFA</sequence>
<keyword evidence="1 3" id="KW-0378">Hydrolase</keyword>
<dbReference type="PANTHER" id="PTHR43283:SF11">
    <property type="entry name" value="BETA-LACTAMASE-RELATED DOMAIN-CONTAINING PROTEIN"/>
    <property type="match status" value="1"/>
</dbReference>
<reference evidence="4" key="1">
    <citation type="submission" date="2015-10" db="EMBL/GenBank/DDBJ databases">
        <authorList>
            <person name="Ju K.-S."/>
            <person name="Doroghazi J.R."/>
            <person name="Metcalf W.W."/>
        </authorList>
    </citation>
    <scope>NUCLEOTIDE SEQUENCE [LARGE SCALE GENOMIC DNA]</scope>
    <source>
        <strain evidence="4">NRRL 3151</strain>
    </source>
</reference>
<organism evidence="3 4">
    <name type="scientific">Streptomyces regalis</name>
    <dbReference type="NCBI Taxonomy" id="68262"/>
    <lineage>
        <taxon>Bacteria</taxon>
        <taxon>Bacillati</taxon>
        <taxon>Actinomycetota</taxon>
        <taxon>Actinomycetes</taxon>
        <taxon>Kitasatosporales</taxon>
        <taxon>Streptomycetaceae</taxon>
        <taxon>Streptomyces</taxon>
    </lineage>
</organism>
<name>A0A101JSG8_9ACTN</name>
<dbReference type="SUPFAM" id="SSF56601">
    <property type="entry name" value="beta-lactamase/transpeptidase-like"/>
    <property type="match status" value="1"/>
</dbReference>
<dbReference type="Proteomes" id="UP000053923">
    <property type="component" value="Unassembled WGS sequence"/>
</dbReference>
<dbReference type="AlphaFoldDB" id="A0A101JSG8"/>
<evidence type="ECO:0000256" key="1">
    <source>
        <dbReference type="ARBA" id="ARBA00022801"/>
    </source>
</evidence>
<dbReference type="GO" id="GO:0016787">
    <property type="term" value="F:hydrolase activity"/>
    <property type="evidence" value="ECO:0007669"/>
    <property type="project" value="UniProtKB-KW"/>
</dbReference>